<dbReference type="InterPro" id="IPR050752">
    <property type="entry name" value="C2H2-ZF_domain"/>
</dbReference>
<dbReference type="PANTHER" id="PTHR24384:SF189">
    <property type="entry name" value="C2H2-TYPE DOMAIN-CONTAINING PROTEIN-RELATED"/>
    <property type="match status" value="1"/>
</dbReference>
<evidence type="ECO:0000256" key="1">
    <source>
        <dbReference type="ARBA" id="ARBA00004123"/>
    </source>
</evidence>
<keyword evidence="6" id="KW-0805">Transcription regulation</keyword>
<keyword evidence="2" id="KW-0479">Metal-binding</keyword>
<dbReference type="AlphaFoldDB" id="A0A9D4PFD6"/>
<organism evidence="13 14">
    <name type="scientific">Rhipicephalus sanguineus</name>
    <name type="common">Brown dog tick</name>
    <name type="synonym">Ixodes sanguineus</name>
    <dbReference type="NCBI Taxonomy" id="34632"/>
    <lineage>
        <taxon>Eukaryota</taxon>
        <taxon>Metazoa</taxon>
        <taxon>Ecdysozoa</taxon>
        <taxon>Arthropoda</taxon>
        <taxon>Chelicerata</taxon>
        <taxon>Arachnida</taxon>
        <taxon>Acari</taxon>
        <taxon>Parasitiformes</taxon>
        <taxon>Ixodida</taxon>
        <taxon>Ixodoidea</taxon>
        <taxon>Ixodidae</taxon>
        <taxon>Rhipicephalinae</taxon>
        <taxon>Rhipicephalus</taxon>
        <taxon>Rhipicephalus</taxon>
    </lineage>
</organism>
<evidence type="ECO:0000256" key="7">
    <source>
        <dbReference type="ARBA" id="ARBA00023125"/>
    </source>
</evidence>
<evidence type="ECO:0000259" key="12">
    <source>
        <dbReference type="PROSITE" id="PS50157"/>
    </source>
</evidence>
<keyword evidence="4 10" id="KW-0863">Zinc-finger</keyword>
<dbReference type="EMBL" id="JABSTV010001254">
    <property type="protein sequence ID" value="KAH7939881.1"/>
    <property type="molecule type" value="Genomic_DNA"/>
</dbReference>
<evidence type="ECO:0000256" key="4">
    <source>
        <dbReference type="ARBA" id="ARBA00022771"/>
    </source>
</evidence>
<keyword evidence="9" id="KW-0539">Nucleus</keyword>
<dbReference type="Pfam" id="PF13912">
    <property type="entry name" value="zf-C2H2_6"/>
    <property type="match status" value="2"/>
</dbReference>
<dbReference type="InterPro" id="IPR013087">
    <property type="entry name" value="Znf_C2H2_type"/>
</dbReference>
<reference evidence="13" key="2">
    <citation type="submission" date="2021-09" db="EMBL/GenBank/DDBJ databases">
        <authorList>
            <person name="Jia N."/>
            <person name="Wang J."/>
            <person name="Shi W."/>
            <person name="Du L."/>
            <person name="Sun Y."/>
            <person name="Zhan W."/>
            <person name="Jiang J."/>
            <person name="Wang Q."/>
            <person name="Zhang B."/>
            <person name="Ji P."/>
            <person name="Sakyi L.B."/>
            <person name="Cui X."/>
            <person name="Yuan T."/>
            <person name="Jiang B."/>
            <person name="Yang W."/>
            <person name="Lam T.T.-Y."/>
            <person name="Chang Q."/>
            <person name="Ding S."/>
            <person name="Wang X."/>
            <person name="Zhu J."/>
            <person name="Ruan X."/>
            <person name="Zhao L."/>
            <person name="Wei J."/>
            <person name="Que T."/>
            <person name="Du C."/>
            <person name="Cheng J."/>
            <person name="Dai P."/>
            <person name="Han X."/>
            <person name="Huang E."/>
            <person name="Gao Y."/>
            <person name="Liu J."/>
            <person name="Shao H."/>
            <person name="Ye R."/>
            <person name="Li L."/>
            <person name="Wei W."/>
            <person name="Wang X."/>
            <person name="Wang C."/>
            <person name="Huo Q."/>
            <person name="Li W."/>
            <person name="Guo W."/>
            <person name="Chen H."/>
            <person name="Chen S."/>
            <person name="Zhou L."/>
            <person name="Zhou L."/>
            <person name="Ni X."/>
            <person name="Tian J."/>
            <person name="Zhou Y."/>
            <person name="Sheng Y."/>
            <person name="Liu T."/>
            <person name="Pan Y."/>
            <person name="Xia L."/>
            <person name="Li J."/>
            <person name="Zhao F."/>
            <person name="Cao W."/>
        </authorList>
    </citation>
    <scope>NUCLEOTIDE SEQUENCE</scope>
    <source>
        <strain evidence="13">Rsan-2018</strain>
        <tissue evidence="13">Larvae</tissue>
    </source>
</reference>
<keyword evidence="7" id="KW-0238">DNA-binding</keyword>
<keyword evidence="8" id="KW-0804">Transcription</keyword>
<dbReference type="GO" id="GO:0005634">
    <property type="term" value="C:nucleus"/>
    <property type="evidence" value="ECO:0007669"/>
    <property type="project" value="UniProtKB-SubCell"/>
</dbReference>
<protein>
    <recommendedName>
        <fullName evidence="12">C2H2-type domain-containing protein</fullName>
    </recommendedName>
</protein>
<name>A0A9D4PFD6_RHISA</name>
<gene>
    <name evidence="13" type="ORF">HPB52_018709</name>
</gene>
<dbReference type="PROSITE" id="PS00028">
    <property type="entry name" value="ZINC_FINGER_C2H2_1"/>
    <property type="match status" value="3"/>
</dbReference>
<evidence type="ECO:0000256" key="6">
    <source>
        <dbReference type="ARBA" id="ARBA00023015"/>
    </source>
</evidence>
<keyword evidence="5" id="KW-0862">Zinc</keyword>
<evidence type="ECO:0000256" key="2">
    <source>
        <dbReference type="ARBA" id="ARBA00022723"/>
    </source>
</evidence>
<dbReference type="PROSITE" id="PS50157">
    <property type="entry name" value="ZINC_FINGER_C2H2_2"/>
    <property type="match status" value="3"/>
</dbReference>
<evidence type="ECO:0000256" key="9">
    <source>
        <dbReference type="ARBA" id="ARBA00023242"/>
    </source>
</evidence>
<dbReference type="Gene3D" id="3.30.160.60">
    <property type="entry name" value="Classic Zinc Finger"/>
    <property type="match status" value="2"/>
</dbReference>
<evidence type="ECO:0000313" key="14">
    <source>
        <dbReference type="Proteomes" id="UP000821837"/>
    </source>
</evidence>
<evidence type="ECO:0000256" key="5">
    <source>
        <dbReference type="ARBA" id="ARBA00022833"/>
    </source>
</evidence>
<dbReference type="GO" id="GO:0000978">
    <property type="term" value="F:RNA polymerase II cis-regulatory region sequence-specific DNA binding"/>
    <property type="evidence" value="ECO:0007669"/>
    <property type="project" value="TreeGrafter"/>
</dbReference>
<dbReference type="SMART" id="SM00355">
    <property type="entry name" value="ZnF_C2H2"/>
    <property type="match status" value="4"/>
</dbReference>
<keyword evidence="3" id="KW-0677">Repeat</keyword>
<feature type="domain" description="C2H2-type" evidence="12">
    <location>
        <begin position="319"/>
        <end position="346"/>
    </location>
</feature>
<dbReference type="GO" id="GO:0000981">
    <property type="term" value="F:DNA-binding transcription factor activity, RNA polymerase II-specific"/>
    <property type="evidence" value="ECO:0007669"/>
    <property type="project" value="TreeGrafter"/>
</dbReference>
<dbReference type="Proteomes" id="UP000821837">
    <property type="component" value="Chromosome 8"/>
</dbReference>
<evidence type="ECO:0000256" key="11">
    <source>
        <dbReference type="SAM" id="MobiDB-lite"/>
    </source>
</evidence>
<dbReference type="FunFam" id="3.30.160.60:FF:000624">
    <property type="entry name" value="zinc finger protein 697"/>
    <property type="match status" value="1"/>
</dbReference>
<feature type="compositionally biased region" description="Basic residues" evidence="11">
    <location>
        <begin position="85"/>
        <end position="95"/>
    </location>
</feature>
<evidence type="ECO:0000256" key="10">
    <source>
        <dbReference type="PROSITE-ProRule" id="PRU00042"/>
    </source>
</evidence>
<dbReference type="GO" id="GO:0008270">
    <property type="term" value="F:zinc ion binding"/>
    <property type="evidence" value="ECO:0007669"/>
    <property type="project" value="UniProtKB-KW"/>
</dbReference>
<dbReference type="PANTHER" id="PTHR24384">
    <property type="entry name" value="FINGER PUTATIVE TRANSCRIPTION FACTOR FAMILY-RELATED"/>
    <property type="match status" value="1"/>
</dbReference>
<evidence type="ECO:0000256" key="3">
    <source>
        <dbReference type="ARBA" id="ARBA00022737"/>
    </source>
</evidence>
<comment type="caution">
    <text evidence="13">The sequence shown here is derived from an EMBL/GenBank/DDBJ whole genome shotgun (WGS) entry which is preliminary data.</text>
</comment>
<comment type="subcellular location">
    <subcellularLocation>
        <location evidence="1">Nucleus</location>
    </subcellularLocation>
</comment>
<proteinExistence type="predicted"/>
<dbReference type="InterPro" id="IPR036236">
    <property type="entry name" value="Znf_C2H2_sf"/>
</dbReference>
<accession>A0A9D4PFD6</accession>
<evidence type="ECO:0000313" key="13">
    <source>
        <dbReference type="EMBL" id="KAH7939881.1"/>
    </source>
</evidence>
<keyword evidence="14" id="KW-1185">Reference proteome</keyword>
<dbReference type="SUPFAM" id="SSF57667">
    <property type="entry name" value="beta-beta-alpha zinc fingers"/>
    <property type="match status" value="2"/>
</dbReference>
<feature type="domain" description="C2H2-type" evidence="12">
    <location>
        <begin position="290"/>
        <end position="318"/>
    </location>
</feature>
<dbReference type="VEuPathDB" id="VectorBase:RSAN_050526"/>
<evidence type="ECO:0000256" key="8">
    <source>
        <dbReference type="ARBA" id="ARBA00023163"/>
    </source>
</evidence>
<feature type="region of interest" description="Disordered" evidence="11">
    <location>
        <begin position="83"/>
        <end position="105"/>
    </location>
</feature>
<feature type="domain" description="C2H2-type" evidence="12">
    <location>
        <begin position="227"/>
        <end position="255"/>
    </location>
</feature>
<reference evidence="13" key="1">
    <citation type="journal article" date="2020" name="Cell">
        <title>Large-Scale Comparative Analyses of Tick Genomes Elucidate Their Genetic Diversity and Vector Capacities.</title>
        <authorList>
            <consortium name="Tick Genome and Microbiome Consortium (TIGMIC)"/>
            <person name="Jia N."/>
            <person name="Wang J."/>
            <person name="Shi W."/>
            <person name="Du L."/>
            <person name="Sun Y."/>
            <person name="Zhan W."/>
            <person name="Jiang J.F."/>
            <person name="Wang Q."/>
            <person name="Zhang B."/>
            <person name="Ji P."/>
            <person name="Bell-Sakyi L."/>
            <person name="Cui X.M."/>
            <person name="Yuan T.T."/>
            <person name="Jiang B.G."/>
            <person name="Yang W.F."/>
            <person name="Lam T.T."/>
            <person name="Chang Q.C."/>
            <person name="Ding S.J."/>
            <person name="Wang X.J."/>
            <person name="Zhu J.G."/>
            <person name="Ruan X.D."/>
            <person name="Zhao L."/>
            <person name="Wei J.T."/>
            <person name="Ye R.Z."/>
            <person name="Que T.C."/>
            <person name="Du C.H."/>
            <person name="Zhou Y.H."/>
            <person name="Cheng J.X."/>
            <person name="Dai P.F."/>
            <person name="Guo W.B."/>
            <person name="Han X.H."/>
            <person name="Huang E.J."/>
            <person name="Li L.F."/>
            <person name="Wei W."/>
            <person name="Gao Y.C."/>
            <person name="Liu J.Z."/>
            <person name="Shao H.Z."/>
            <person name="Wang X."/>
            <person name="Wang C.C."/>
            <person name="Yang T.C."/>
            <person name="Huo Q.B."/>
            <person name="Li W."/>
            <person name="Chen H.Y."/>
            <person name="Chen S.E."/>
            <person name="Zhou L.G."/>
            <person name="Ni X.B."/>
            <person name="Tian J.H."/>
            <person name="Sheng Y."/>
            <person name="Liu T."/>
            <person name="Pan Y.S."/>
            <person name="Xia L.Y."/>
            <person name="Li J."/>
            <person name="Zhao F."/>
            <person name="Cao W.C."/>
        </authorList>
    </citation>
    <scope>NUCLEOTIDE SEQUENCE</scope>
    <source>
        <strain evidence="13">Rsan-2018</strain>
    </source>
</reference>
<sequence length="376" mass="42808">MPATCAAYGLPEACPAATFISFRFPSVKRDRQRREAWIRAVRRQNEDGSSPSNSPRHPDFVPSLFVYTDVFKKKDAFQRFSRMAARTRQRDKHRPGTFSGSERSMDHRGDLRLARHRVVFVLPSLPVVTALSAARRCQVTARGARSELAREAVKGTFFSGLGTVSKHSALFCLFSEFRFQQTQTSLPMTCTQETQTQEVVEKSGTELPEAPSNCRTRDCGMTTDLTFYCKECGGTFVTAMRLYSHQRASHQNASLKKDGRLIYKCSYCSYSNYNKACHAAHEQIHGVKHAYCKLCAKRFSSIEDFETHKRIIHAEERAFKCDECGQRFKYLSSLRRHEKSHSADAPLQPELHPAEWFQEARTHKACTLAPMRLTAL</sequence>